<protein>
    <submittedName>
        <fullName evidence="1">Uncharacterized protein</fullName>
    </submittedName>
</protein>
<reference evidence="1" key="2">
    <citation type="journal article" date="2015" name="Fish Shellfish Immunol.">
        <title>Early steps in the European eel (Anguilla anguilla)-Vibrio vulnificus interaction in the gills: Role of the RtxA13 toxin.</title>
        <authorList>
            <person name="Callol A."/>
            <person name="Pajuelo D."/>
            <person name="Ebbesson L."/>
            <person name="Teles M."/>
            <person name="MacKenzie S."/>
            <person name="Amaro C."/>
        </authorList>
    </citation>
    <scope>NUCLEOTIDE SEQUENCE</scope>
</reference>
<accession>A0A0E9QXM5</accession>
<evidence type="ECO:0000313" key="1">
    <source>
        <dbReference type="EMBL" id="JAH20980.1"/>
    </source>
</evidence>
<reference evidence="1" key="1">
    <citation type="submission" date="2014-11" db="EMBL/GenBank/DDBJ databases">
        <authorList>
            <person name="Amaro Gonzalez C."/>
        </authorList>
    </citation>
    <scope>NUCLEOTIDE SEQUENCE</scope>
</reference>
<organism evidence="1">
    <name type="scientific">Anguilla anguilla</name>
    <name type="common">European freshwater eel</name>
    <name type="synonym">Muraena anguilla</name>
    <dbReference type="NCBI Taxonomy" id="7936"/>
    <lineage>
        <taxon>Eukaryota</taxon>
        <taxon>Metazoa</taxon>
        <taxon>Chordata</taxon>
        <taxon>Craniata</taxon>
        <taxon>Vertebrata</taxon>
        <taxon>Euteleostomi</taxon>
        <taxon>Actinopterygii</taxon>
        <taxon>Neopterygii</taxon>
        <taxon>Teleostei</taxon>
        <taxon>Anguilliformes</taxon>
        <taxon>Anguillidae</taxon>
        <taxon>Anguilla</taxon>
    </lineage>
</organism>
<sequence>MDCLFDENCNMMSLLLPFLHYEVQAISCVLCNLYYALCIIDAKTLLEYGNDALIEFSLFE</sequence>
<dbReference type="AlphaFoldDB" id="A0A0E9QXM5"/>
<proteinExistence type="predicted"/>
<dbReference type="EMBL" id="GBXM01087597">
    <property type="protein sequence ID" value="JAH20980.1"/>
    <property type="molecule type" value="Transcribed_RNA"/>
</dbReference>
<name>A0A0E9QXM5_ANGAN</name>